<accession>A0ACC1QKG6</accession>
<dbReference type="EMBL" id="JANAKD010001463">
    <property type="protein sequence ID" value="KAJ3479198.1"/>
    <property type="molecule type" value="Genomic_DNA"/>
</dbReference>
<proteinExistence type="predicted"/>
<protein>
    <submittedName>
        <fullName evidence="1">Uncharacterized protein</fullName>
    </submittedName>
</protein>
<name>A0ACC1QKG6_9HYPO</name>
<reference evidence="1" key="1">
    <citation type="submission" date="2022-07" db="EMBL/GenBank/DDBJ databases">
        <title>Genome Sequence of Lecanicillium saksenae.</title>
        <authorList>
            <person name="Buettner E."/>
        </authorList>
    </citation>
    <scope>NUCLEOTIDE SEQUENCE</scope>
    <source>
        <strain evidence="1">VT-O1</strain>
    </source>
</reference>
<evidence type="ECO:0000313" key="2">
    <source>
        <dbReference type="Proteomes" id="UP001148737"/>
    </source>
</evidence>
<comment type="caution">
    <text evidence="1">The sequence shown here is derived from an EMBL/GenBank/DDBJ whole genome shotgun (WGS) entry which is preliminary data.</text>
</comment>
<keyword evidence="2" id="KW-1185">Reference proteome</keyword>
<organism evidence="1 2">
    <name type="scientific">Lecanicillium saksenae</name>
    <dbReference type="NCBI Taxonomy" id="468837"/>
    <lineage>
        <taxon>Eukaryota</taxon>
        <taxon>Fungi</taxon>
        <taxon>Dikarya</taxon>
        <taxon>Ascomycota</taxon>
        <taxon>Pezizomycotina</taxon>
        <taxon>Sordariomycetes</taxon>
        <taxon>Hypocreomycetidae</taxon>
        <taxon>Hypocreales</taxon>
        <taxon>Cordycipitaceae</taxon>
        <taxon>Lecanicillium</taxon>
    </lineage>
</organism>
<dbReference type="Proteomes" id="UP001148737">
    <property type="component" value="Unassembled WGS sequence"/>
</dbReference>
<evidence type="ECO:0000313" key="1">
    <source>
        <dbReference type="EMBL" id="KAJ3479198.1"/>
    </source>
</evidence>
<gene>
    <name evidence="1" type="ORF">NLG97_g8383</name>
</gene>
<sequence length="429" mass="48084">MDIMKSSHPSDVSPESVNPPEALSLIYHDDIVLVQHPIIYRGNNTESDTMDSRRLLFYNLPPSITTLQVARATAAFGQVVRLDATAPAVRGASDGTMTMLVEFASPRSATVCREVINSICPRFISNTGESYVAGIWVIPTPSFAVSQSTTVPLDRGYTRTISITPVHLDCVWFIICAIAAPQEILDAEYDLAARTLTLELAVVDLAYRTAQDFHSGLFDFLLDCESDEMRVGICVDSIGYGGYTAYMAPDYLHQRFDHEPFNNYWPETYYYVMTQRNLHPRTHPKKRDFSSSEETATDGDSIETASTAATSLHDEPRGRCLFARDASGFKNQKQEQKDLLDGKGEPEITGNWDKFSQNHHTLGLRGWTEYGKIARHRRELSIEQGLATGIVPKCQRNCEFDCRDIKETPRPHGIDKFLAGPQEDLLIDF</sequence>